<accession>A0A0G4PU32</accession>
<evidence type="ECO:0000313" key="2">
    <source>
        <dbReference type="Proteomes" id="UP000053732"/>
    </source>
</evidence>
<keyword evidence="2" id="KW-1185">Reference proteome</keyword>
<evidence type="ECO:0000313" key="1">
    <source>
        <dbReference type="EMBL" id="CRL29666.1"/>
    </source>
</evidence>
<protein>
    <submittedName>
        <fullName evidence="1">Str. FM013</fullName>
    </submittedName>
</protein>
<gene>
    <name evidence="1" type="ORF">PCAMFM013_S038g000069</name>
</gene>
<sequence length="123" mass="13930">MLIICCRRSFDVSPQILPRVLRTRPWHPVSHSVDCKPYMGRYCSHSPVICVCTAGKLSDYDRRGFSMAIAIWTAIAHVAHINIQTSAVIIAQNQRASQKTVKRVTGQQTPYSWKSCFMTPTYS</sequence>
<proteinExistence type="predicted"/>
<reference evidence="1 2" key="1">
    <citation type="journal article" date="2014" name="Nat. Commun.">
        <title>Multiple recent horizontal transfers of a large genomic region in cheese making fungi.</title>
        <authorList>
            <person name="Cheeseman K."/>
            <person name="Ropars J."/>
            <person name="Renault P."/>
            <person name="Dupont J."/>
            <person name="Gouzy J."/>
            <person name="Branca A."/>
            <person name="Abraham A.L."/>
            <person name="Ceppi M."/>
            <person name="Conseiller E."/>
            <person name="Debuchy R."/>
            <person name="Malagnac F."/>
            <person name="Goarin A."/>
            <person name="Silar P."/>
            <person name="Lacoste S."/>
            <person name="Sallet E."/>
            <person name="Bensimon A."/>
            <person name="Giraud T."/>
            <person name="Brygoo Y."/>
        </authorList>
    </citation>
    <scope>NUCLEOTIDE SEQUENCE [LARGE SCALE GENOMIC DNA]</scope>
    <source>
        <strain evidence="2">FM 013</strain>
    </source>
</reference>
<dbReference type="AlphaFoldDB" id="A0A0G4PU32"/>
<dbReference type="Proteomes" id="UP000053732">
    <property type="component" value="Unassembled WGS sequence"/>
</dbReference>
<name>A0A0G4PU32_PENC3</name>
<dbReference type="EMBL" id="HG793171">
    <property type="protein sequence ID" value="CRL29666.1"/>
    <property type="molecule type" value="Genomic_DNA"/>
</dbReference>
<organism evidence="1 2">
    <name type="scientific">Penicillium camemberti (strain FM 013)</name>
    <dbReference type="NCBI Taxonomy" id="1429867"/>
    <lineage>
        <taxon>Eukaryota</taxon>
        <taxon>Fungi</taxon>
        <taxon>Dikarya</taxon>
        <taxon>Ascomycota</taxon>
        <taxon>Pezizomycotina</taxon>
        <taxon>Eurotiomycetes</taxon>
        <taxon>Eurotiomycetidae</taxon>
        <taxon>Eurotiales</taxon>
        <taxon>Aspergillaceae</taxon>
        <taxon>Penicillium</taxon>
    </lineage>
</organism>